<gene>
    <name evidence="2" type="ORF">EV644_117121</name>
</gene>
<organism evidence="2 3">
    <name type="scientific">Kribbella orskensis</name>
    <dbReference type="NCBI Taxonomy" id="2512216"/>
    <lineage>
        <taxon>Bacteria</taxon>
        <taxon>Bacillati</taxon>
        <taxon>Actinomycetota</taxon>
        <taxon>Actinomycetes</taxon>
        <taxon>Propionibacteriales</taxon>
        <taxon>Kribbellaceae</taxon>
        <taxon>Kribbella</taxon>
    </lineage>
</organism>
<protein>
    <recommendedName>
        <fullName evidence="1">ScoMcrA-like N-terminal head domain-containing protein</fullName>
    </recommendedName>
</protein>
<dbReference type="Proteomes" id="UP000295818">
    <property type="component" value="Unassembled WGS sequence"/>
</dbReference>
<reference evidence="2 3" key="1">
    <citation type="journal article" date="2015" name="Stand. Genomic Sci.">
        <title>Genomic Encyclopedia of Bacterial and Archaeal Type Strains, Phase III: the genomes of soil and plant-associated and newly described type strains.</title>
        <authorList>
            <person name="Whitman W.B."/>
            <person name="Woyke T."/>
            <person name="Klenk H.P."/>
            <person name="Zhou Y."/>
            <person name="Lilburn T.G."/>
            <person name="Beck B.J."/>
            <person name="De Vos P."/>
            <person name="Vandamme P."/>
            <person name="Eisen J.A."/>
            <person name="Garrity G."/>
            <person name="Hugenholtz P."/>
            <person name="Kyrpides N.C."/>
        </authorList>
    </citation>
    <scope>NUCLEOTIDE SEQUENCE [LARGE SCALE GENOMIC DNA]</scope>
    <source>
        <strain evidence="2 3">VKM Ac-2538</strain>
    </source>
</reference>
<dbReference type="InterPro" id="IPR058807">
    <property type="entry name" value="ScoMcrA_N"/>
</dbReference>
<dbReference type="EMBL" id="SLWM01000017">
    <property type="protein sequence ID" value="TCO16467.1"/>
    <property type="molecule type" value="Genomic_DNA"/>
</dbReference>
<feature type="domain" description="ScoMcrA-like N-terminal head" evidence="1">
    <location>
        <begin position="7"/>
        <end position="90"/>
    </location>
</feature>
<dbReference type="RefSeq" id="WP_132193269.1">
    <property type="nucleotide sequence ID" value="NZ_SLWM01000017.1"/>
</dbReference>
<evidence type="ECO:0000313" key="2">
    <source>
        <dbReference type="EMBL" id="TCO16467.1"/>
    </source>
</evidence>
<evidence type="ECO:0000259" key="1">
    <source>
        <dbReference type="Pfam" id="PF26345"/>
    </source>
</evidence>
<evidence type="ECO:0000313" key="3">
    <source>
        <dbReference type="Proteomes" id="UP000295818"/>
    </source>
</evidence>
<accession>A0ABY2BEZ9</accession>
<dbReference type="Pfam" id="PF26345">
    <property type="entry name" value="ScoMcrA_N"/>
    <property type="match status" value="1"/>
</dbReference>
<proteinExistence type="predicted"/>
<name>A0ABY2BEZ9_9ACTN</name>
<comment type="caution">
    <text evidence="2">The sequence shown here is derived from an EMBL/GenBank/DDBJ whole genome shotgun (WGS) entry which is preliminary data.</text>
</comment>
<sequence>MPNFGVVTRDHVISTLDEYDERGADDFLSGYGFGDGREQVLRHEGRSYDSKAILGVAHRYATGTVASDSAFTDGTEDAEKILSALGFDVASVQPAEVVDRPATGEWRESAEVGVSETQAAWAAAAREVLLDAASRYQGVVTYKDLSQEVQYRAGIRTKQPMRHWIGGVLDLVTADSAKREEPLLSSLCVNIEGSVGEGYAAAVAAATGESPSDPDVHAAGERLACYRHFEATDLPRGGGAPTLMPKLAAARERARKAAIAERPITKCPKCNLQVPTSGACDYCD</sequence>
<keyword evidence="3" id="KW-1185">Reference proteome</keyword>